<dbReference type="AlphaFoldDB" id="A0A841EI75"/>
<evidence type="ECO:0000313" key="2">
    <source>
        <dbReference type="Proteomes" id="UP000524404"/>
    </source>
</evidence>
<gene>
    <name evidence="1" type="ORF">HNP25_001527</name>
</gene>
<reference evidence="1 2" key="1">
    <citation type="submission" date="2020-08" db="EMBL/GenBank/DDBJ databases">
        <title>Functional genomics of gut bacteria from endangered species of beetles.</title>
        <authorList>
            <person name="Carlos-Shanley C."/>
        </authorList>
    </citation>
    <scope>NUCLEOTIDE SEQUENCE [LARGE SCALE GENOMIC DNA]</scope>
    <source>
        <strain evidence="1 2">S00070</strain>
    </source>
</reference>
<organism evidence="1 2">
    <name type="scientific">Arcicella rosea</name>
    <dbReference type="NCBI Taxonomy" id="502909"/>
    <lineage>
        <taxon>Bacteria</taxon>
        <taxon>Pseudomonadati</taxon>
        <taxon>Bacteroidota</taxon>
        <taxon>Cytophagia</taxon>
        <taxon>Cytophagales</taxon>
        <taxon>Flectobacillaceae</taxon>
        <taxon>Arcicella</taxon>
    </lineage>
</organism>
<name>A0A841EI75_9BACT</name>
<dbReference type="Pfam" id="PF16670">
    <property type="entry name" value="PI-PLC-C1"/>
    <property type="match status" value="1"/>
</dbReference>
<comment type="caution">
    <text evidence="1">The sequence shown here is derived from an EMBL/GenBank/DDBJ whole genome shotgun (WGS) entry which is preliminary data.</text>
</comment>
<dbReference type="Proteomes" id="UP000524404">
    <property type="component" value="Unassembled WGS sequence"/>
</dbReference>
<proteinExistence type="predicted"/>
<keyword evidence="2" id="KW-1185">Reference proteome</keyword>
<sequence length="59" mass="6902">MLKSSKVRQNGYSQFDNAKISDAYVISTDYSQKSSKFLAEYRVSFVDDVFVRKNHYLII</sequence>
<dbReference type="InterPro" id="IPR032075">
    <property type="entry name" value="PI-PLC-C1"/>
</dbReference>
<protein>
    <submittedName>
        <fullName evidence="1">Uncharacterized protein</fullName>
    </submittedName>
</protein>
<evidence type="ECO:0000313" key="1">
    <source>
        <dbReference type="EMBL" id="MBB6002875.1"/>
    </source>
</evidence>
<dbReference type="EMBL" id="JACHKT010000008">
    <property type="protein sequence ID" value="MBB6002875.1"/>
    <property type="molecule type" value="Genomic_DNA"/>
</dbReference>
<accession>A0A841EI75</accession>
<dbReference type="RefSeq" id="WP_184132742.1">
    <property type="nucleotide sequence ID" value="NZ_JACHKT010000008.1"/>
</dbReference>